<dbReference type="EMBL" id="JBHSKV010000009">
    <property type="protein sequence ID" value="MFC5134513.1"/>
    <property type="molecule type" value="Genomic_DNA"/>
</dbReference>
<feature type="transmembrane region" description="Helical" evidence="1">
    <location>
        <begin position="55"/>
        <end position="73"/>
    </location>
</feature>
<organism evidence="2 3">
    <name type="scientific">Halorubrum glutamatedens</name>
    <dbReference type="NCBI Taxonomy" id="2707018"/>
    <lineage>
        <taxon>Archaea</taxon>
        <taxon>Methanobacteriati</taxon>
        <taxon>Methanobacteriota</taxon>
        <taxon>Stenosarchaea group</taxon>
        <taxon>Halobacteria</taxon>
        <taxon>Halobacteriales</taxon>
        <taxon>Haloferacaceae</taxon>
        <taxon>Halorubrum</taxon>
    </lineage>
</organism>
<sequence>MSPPLRARSLASRLLTSPDVRGIPRPRLTVPLSCFLVVFAAYAVGLFTISGGVVFLAWDAAVVGFVAAAALAYRRAGPAVAWVTVYASLLGYGADHYLLGLSGRSLGERLVAFLGIDGLVFVGIEALVLGTLAWVAGTVAARIAGSVREG</sequence>
<evidence type="ECO:0000313" key="3">
    <source>
        <dbReference type="Proteomes" id="UP001596145"/>
    </source>
</evidence>
<keyword evidence="1" id="KW-0472">Membrane</keyword>
<proteinExistence type="predicted"/>
<reference evidence="2 3" key="1">
    <citation type="journal article" date="2019" name="Int. J. Syst. Evol. Microbiol.">
        <title>The Global Catalogue of Microorganisms (GCM) 10K type strain sequencing project: providing services to taxonomists for standard genome sequencing and annotation.</title>
        <authorList>
            <consortium name="The Broad Institute Genomics Platform"/>
            <consortium name="The Broad Institute Genome Sequencing Center for Infectious Disease"/>
            <person name="Wu L."/>
            <person name="Ma J."/>
        </authorList>
    </citation>
    <scope>NUCLEOTIDE SEQUENCE [LARGE SCALE GENOMIC DNA]</scope>
    <source>
        <strain evidence="2 3">CGMCC 1.16026</strain>
    </source>
</reference>
<name>A0ABD5QQS1_9EURY</name>
<dbReference type="AlphaFoldDB" id="A0ABD5QQS1"/>
<gene>
    <name evidence="2" type="ORF">ACFPJA_07245</name>
</gene>
<dbReference type="Proteomes" id="UP001596145">
    <property type="component" value="Unassembled WGS sequence"/>
</dbReference>
<evidence type="ECO:0000256" key="1">
    <source>
        <dbReference type="SAM" id="Phobius"/>
    </source>
</evidence>
<keyword evidence="3" id="KW-1185">Reference proteome</keyword>
<evidence type="ECO:0008006" key="4">
    <source>
        <dbReference type="Google" id="ProtNLM"/>
    </source>
</evidence>
<comment type="caution">
    <text evidence="2">The sequence shown here is derived from an EMBL/GenBank/DDBJ whole genome shotgun (WGS) entry which is preliminary data.</text>
</comment>
<protein>
    <recommendedName>
        <fullName evidence="4">DUF2809 domain-containing protein</fullName>
    </recommendedName>
</protein>
<accession>A0ABD5QQS1</accession>
<feature type="transmembrane region" description="Helical" evidence="1">
    <location>
        <begin position="80"/>
        <end position="99"/>
    </location>
</feature>
<feature type="transmembrane region" description="Helical" evidence="1">
    <location>
        <begin position="119"/>
        <end position="144"/>
    </location>
</feature>
<evidence type="ECO:0000313" key="2">
    <source>
        <dbReference type="EMBL" id="MFC5134513.1"/>
    </source>
</evidence>
<dbReference type="RefSeq" id="WP_238987721.1">
    <property type="nucleotide sequence ID" value="NZ_JBHSKV010000009.1"/>
</dbReference>
<feature type="transmembrane region" description="Helical" evidence="1">
    <location>
        <begin position="28"/>
        <end position="49"/>
    </location>
</feature>
<keyword evidence="1" id="KW-1133">Transmembrane helix</keyword>
<keyword evidence="1" id="KW-0812">Transmembrane</keyword>